<comment type="caution">
    <text evidence="3">The sequence shown here is derived from an EMBL/GenBank/DDBJ whole genome shotgun (WGS) entry which is preliminary data.</text>
</comment>
<dbReference type="SUPFAM" id="SSF56112">
    <property type="entry name" value="Protein kinase-like (PK-like)"/>
    <property type="match status" value="1"/>
</dbReference>
<dbReference type="EMBL" id="MUJZ01014899">
    <property type="protein sequence ID" value="OTF81189.1"/>
    <property type="molecule type" value="Genomic_DNA"/>
</dbReference>
<evidence type="ECO:0000313" key="3">
    <source>
        <dbReference type="EMBL" id="OTF81189.1"/>
    </source>
</evidence>
<dbReference type="PROSITE" id="PS50086">
    <property type="entry name" value="TBC_RABGAP"/>
    <property type="match status" value="1"/>
</dbReference>
<dbReference type="Pfam" id="PF00069">
    <property type="entry name" value="Pkinase"/>
    <property type="match status" value="1"/>
</dbReference>
<dbReference type="GO" id="GO:0005096">
    <property type="term" value="F:GTPase activator activity"/>
    <property type="evidence" value="ECO:0007669"/>
    <property type="project" value="TreeGrafter"/>
</dbReference>
<dbReference type="Gene3D" id="1.10.8.270">
    <property type="entry name" value="putative rabgap domain of human tbc1 domain family member 14 like domains"/>
    <property type="match status" value="1"/>
</dbReference>
<dbReference type="Gene3D" id="1.10.510.10">
    <property type="entry name" value="Transferase(Phosphotransferase) domain 1"/>
    <property type="match status" value="1"/>
</dbReference>
<dbReference type="GO" id="GO:0005524">
    <property type="term" value="F:ATP binding"/>
    <property type="evidence" value="ECO:0007669"/>
    <property type="project" value="InterPro"/>
</dbReference>
<keyword evidence="4" id="KW-1185">Reference proteome</keyword>
<dbReference type="GO" id="GO:0004672">
    <property type="term" value="F:protein kinase activity"/>
    <property type="evidence" value="ECO:0007669"/>
    <property type="project" value="InterPro"/>
</dbReference>
<reference evidence="3 4" key="1">
    <citation type="submission" date="2017-03" db="EMBL/GenBank/DDBJ databases">
        <title>Genome Survey of Euroglyphus maynei.</title>
        <authorList>
            <person name="Arlian L.G."/>
            <person name="Morgan M.S."/>
            <person name="Rider S.D."/>
        </authorList>
    </citation>
    <scope>NUCLEOTIDE SEQUENCE [LARGE SCALE GENOMIC DNA]</scope>
    <source>
        <strain evidence="3">Arlian Lab</strain>
        <tissue evidence="3">Whole body</tissue>
    </source>
</reference>
<sequence length="873" mass="101387">MKLSAKYKLATLAFESSTNQNDMFDTNGLPMTPPSITMVGNFHSFVQSFNAANMLTPYLTHYLDCIRSKNQRITLVFEHYASSLADDSLILSTEDLQSILQCGLYGLYHLHYVIGAVHGLISPSAFLVTNDPKTPYKLTHWAVNIITDMGRLCQTQIYPDDIRFISPEQCLLLKATKKSDIWSFGLSMLYLMFSNQRQNFPCNPLELVDDSDDLNEIMAKLGIEIQDLSEKWIKFFRSTLNRNPNERSSIKELIEIMAIPEPQYYTKYEKFINTKSYQNVNELNDEEFFKISNFINIHEFYYLWSIAYPSKETDKEERKIPSILSIPKLVILENECSNQENCDSNHNRTINDDENNLIERILNIDLENNWKMVRLPSNCDFKLLPVDTINQRLLKLSSEIFSPLLISDANLFNKRPESKQNCESLPLPIREMDFDYQCERLFLFKALLNGYPFLRNQLITESKTDICPHYRAQIWSSLLNVRWKDKLLFEQIDKISKTTTDRQIAVDIPRCHQYNDLLASAEGHRKLTRILKAWLAHNESNGEVYWQGLDSLAAPFVILNFNNESQAFACFDHFVRKYLNGFFKKDNSSAIQEYLALFQVIIAFHDPMLSNHLASLKFVPDLYAISWFLTMFTHILPLYQIFQLWDTLILGNESFPLFIGLAILHQLRDRISDFTFNDCILIFSDLPQIDIDRCVRNSIKFFCSTPKSISRRNLWEIQALKKYPRLPRINIEDLTTLVDRLNLSNCMNASTTTAVAFDQQPLCSDCGRNTQLVLIDCRTKEDITKYGGSLINSIRYEDFYQELQKELTNVNKNNRSTNKSHYQQPHGKHDLIVVIDSIEKTLELIEKFSIPHVCYLDLSSSDLGYIPKCLLIQ</sequence>
<dbReference type="Gene3D" id="1.10.472.80">
    <property type="entry name" value="Ypt/Rab-GAP domain of gyp1p, domain 3"/>
    <property type="match status" value="1"/>
</dbReference>
<dbReference type="OrthoDB" id="1668230at2759"/>
<dbReference type="InterPro" id="IPR035969">
    <property type="entry name" value="Rab-GAP_TBC_sf"/>
</dbReference>
<dbReference type="Proteomes" id="UP000194236">
    <property type="component" value="Unassembled WGS sequence"/>
</dbReference>
<dbReference type="PANTHER" id="PTHR47219">
    <property type="entry name" value="RAB GTPASE-ACTIVATING PROTEIN 1-LIKE"/>
    <property type="match status" value="1"/>
</dbReference>
<keyword evidence="3" id="KW-0808">Transferase</keyword>
<dbReference type="InterPro" id="IPR011009">
    <property type="entry name" value="Kinase-like_dom_sf"/>
</dbReference>
<organism evidence="3 4">
    <name type="scientific">Euroglyphus maynei</name>
    <name type="common">Mayne's house dust mite</name>
    <dbReference type="NCBI Taxonomy" id="6958"/>
    <lineage>
        <taxon>Eukaryota</taxon>
        <taxon>Metazoa</taxon>
        <taxon>Ecdysozoa</taxon>
        <taxon>Arthropoda</taxon>
        <taxon>Chelicerata</taxon>
        <taxon>Arachnida</taxon>
        <taxon>Acari</taxon>
        <taxon>Acariformes</taxon>
        <taxon>Sarcoptiformes</taxon>
        <taxon>Astigmata</taxon>
        <taxon>Psoroptidia</taxon>
        <taxon>Analgoidea</taxon>
        <taxon>Pyroglyphidae</taxon>
        <taxon>Pyroglyphinae</taxon>
        <taxon>Euroglyphus</taxon>
    </lineage>
</organism>
<dbReference type="FunFam" id="1.10.8.270:FF:000044">
    <property type="entry name" value="TBC Kinase homolog"/>
    <property type="match status" value="1"/>
</dbReference>
<dbReference type="Pfam" id="PF00566">
    <property type="entry name" value="RabGAP-TBC"/>
    <property type="match status" value="1"/>
</dbReference>
<name>A0A1Y3BJR8_EURMA</name>
<evidence type="ECO:0000259" key="1">
    <source>
        <dbReference type="PROSITE" id="PS50011"/>
    </source>
</evidence>
<evidence type="ECO:0000259" key="2">
    <source>
        <dbReference type="PROSITE" id="PS50086"/>
    </source>
</evidence>
<evidence type="ECO:0000313" key="4">
    <source>
        <dbReference type="Proteomes" id="UP000194236"/>
    </source>
</evidence>
<dbReference type="GO" id="GO:0031267">
    <property type="term" value="F:small GTPase binding"/>
    <property type="evidence" value="ECO:0007669"/>
    <property type="project" value="TreeGrafter"/>
</dbReference>
<dbReference type="SMART" id="SM00164">
    <property type="entry name" value="TBC"/>
    <property type="match status" value="1"/>
</dbReference>
<feature type="domain" description="Protein kinase" evidence="1">
    <location>
        <begin position="1"/>
        <end position="264"/>
    </location>
</feature>
<gene>
    <name evidence="3" type="ORF">BLA29_001847</name>
</gene>
<feature type="domain" description="Rab-GAP TBC" evidence="2">
    <location>
        <begin position="465"/>
        <end position="652"/>
    </location>
</feature>
<dbReference type="PANTHER" id="PTHR47219:SF15">
    <property type="entry name" value="TBC1 DOMAIN FAMILY MEMBER 12 ISOFORM X1"/>
    <property type="match status" value="1"/>
</dbReference>
<dbReference type="AlphaFoldDB" id="A0A1Y3BJR8"/>
<dbReference type="SMART" id="SM00220">
    <property type="entry name" value="S_TKc"/>
    <property type="match status" value="1"/>
</dbReference>
<proteinExistence type="predicted"/>
<dbReference type="InterPro" id="IPR000719">
    <property type="entry name" value="Prot_kinase_dom"/>
</dbReference>
<dbReference type="FunFam" id="1.10.472.80:FF:000015">
    <property type="entry name" value="TBC domain-containing protein kinase-like protein"/>
    <property type="match status" value="1"/>
</dbReference>
<dbReference type="InterPro" id="IPR050302">
    <property type="entry name" value="Rab_GAP_TBC_domain"/>
</dbReference>
<dbReference type="PROSITE" id="PS50011">
    <property type="entry name" value="PROTEIN_KINASE_DOM"/>
    <property type="match status" value="1"/>
</dbReference>
<dbReference type="SUPFAM" id="SSF47923">
    <property type="entry name" value="Ypt/Rab-GAP domain of gyp1p"/>
    <property type="match status" value="2"/>
</dbReference>
<dbReference type="InterPro" id="IPR000195">
    <property type="entry name" value="Rab-GAP-TBC_dom"/>
</dbReference>
<accession>A0A1Y3BJR8</accession>
<protein>
    <submittedName>
        <fullName evidence="3">TBC domain-containing protein kinase-like protein</fullName>
    </submittedName>
</protein>
<keyword evidence="3" id="KW-0418">Kinase</keyword>